<evidence type="ECO:0000256" key="1">
    <source>
        <dbReference type="SAM" id="Coils"/>
    </source>
</evidence>
<dbReference type="EnsemblPlants" id="OPUNC05G10110.1">
    <property type="protein sequence ID" value="OPUNC05G10110.1"/>
    <property type="gene ID" value="OPUNC05G10110"/>
</dbReference>
<accession>A0A0E0L116</accession>
<protein>
    <recommendedName>
        <fullName evidence="5">NET domain-containing protein</fullName>
    </recommendedName>
</protein>
<sequence length="408" mass="44770">MAVGTAAMPCKSRLRERIQSERQVVRGLLKKAEALVASSRKDVHGGAKNGRFLRPEITARDGAASPKKRRKIVEMEVIEPTMPKAERDRLYGLLSSLTADMPLPPHIVGLMRSQCCCVVDPNGEEMDVDLGSAKDAALFQLLNLLEEFAQQQTKIQPRLAEEQEPPKIEVLDASNAISRSSSICQMEDGEIADEGADMAIDICGGVDKAQFSPLPKQQEDDELIDICGGIDSPVSVNKFPETPRSSSSSDSSSSSSSSDSSSSSSESDSDDDGDSASSRPDTTDHPTEAEAKLQPLEQQELTEQDKKLITERAASPNTEMQELIARAQERLELDRKTALELERKRAREQLQEMRRTARPIFDSIDPSDMKQLGISGEAQYIVSPVKSRDGLRRRGGGLLQKLGFFLKE</sequence>
<dbReference type="InterPro" id="IPR052442">
    <property type="entry name" value="Env_Response_Regulator"/>
</dbReference>
<organism evidence="3">
    <name type="scientific">Oryza punctata</name>
    <name type="common">Red rice</name>
    <dbReference type="NCBI Taxonomy" id="4537"/>
    <lineage>
        <taxon>Eukaryota</taxon>
        <taxon>Viridiplantae</taxon>
        <taxon>Streptophyta</taxon>
        <taxon>Embryophyta</taxon>
        <taxon>Tracheophyta</taxon>
        <taxon>Spermatophyta</taxon>
        <taxon>Magnoliopsida</taxon>
        <taxon>Liliopsida</taxon>
        <taxon>Poales</taxon>
        <taxon>Poaceae</taxon>
        <taxon>BOP clade</taxon>
        <taxon>Oryzoideae</taxon>
        <taxon>Oryzeae</taxon>
        <taxon>Oryzinae</taxon>
        <taxon>Oryza</taxon>
    </lineage>
</organism>
<proteinExistence type="predicted"/>
<dbReference type="PANTHER" id="PTHR46136:SF8">
    <property type="entry name" value="OS05G0324000 PROTEIN"/>
    <property type="match status" value="1"/>
</dbReference>
<feature type="region of interest" description="Disordered" evidence="2">
    <location>
        <begin position="234"/>
        <end position="301"/>
    </location>
</feature>
<dbReference type="Gramene" id="OPUNC05G10110.1">
    <property type="protein sequence ID" value="OPUNC05G10110.1"/>
    <property type="gene ID" value="OPUNC05G10110"/>
</dbReference>
<dbReference type="eggNOG" id="ENOG502QQ5V">
    <property type="taxonomic scope" value="Eukaryota"/>
</dbReference>
<name>A0A0E0L116_ORYPU</name>
<dbReference type="STRING" id="4537.A0A0E0L116"/>
<dbReference type="Proteomes" id="UP000026962">
    <property type="component" value="Chromosome 5"/>
</dbReference>
<reference evidence="3" key="2">
    <citation type="submission" date="2018-05" db="EMBL/GenBank/DDBJ databases">
        <title>OpunRS2 (Oryza punctata Reference Sequence Version 2).</title>
        <authorList>
            <person name="Zhang J."/>
            <person name="Kudrna D."/>
            <person name="Lee S."/>
            <person name="Talag J."/>
            <person name="Welchert J."/>
            <person name="Wing R.A."/>
        </authorList>
    </citation>
    <scope>NUCLEOTIDE SEQUENCE [LARGE SCALE GENOMIC DNA]</scope>
</reference>
<dbReference type="Gramene" id="OPUNC05G10280.1">
    <property type="protein sequence ID" value="OPUNC05G10280.1"/>
    <property type="gene ID" value="OPUNC05G10280"/>
</dbReference>
<dbReference type="AlphaFoldDB" id="A0A0E0L116"/>
<evidence type="ECO:0000313" key="3">
    <source>
        <dbReference type="EnsemblPlants" id="OPUNC05G10110.1"/>
    </source>
</evidence>
<dbReference type="PANTHER" id="PTHR46136">
    <property type="entry name" value="TRANSCRIPTION FACTOR GTE8"/>
    <property type="match status" value="1"/>
</dbReference>
<dbReference type="EnsemblPlants" id="OPUNC05G10280.1">
    <property type="protein sequence ID" value="OPUNC05G10280.1"/>
    <property type="gene ID" value="OPUNC05G10280"/>
</dbReference>
<evidence type="ECO:0000313" key="4">
    <source>
        <dbReference type="Proteomes" id="UP000026962"/>
    </source>
</evidence>
<keyword evidence="4" id="KW-1185">Reference proteome</keyword>
<feature type="compositionally biased region" description="Basic and acidic residues" evidence="2">
    <location>
        <begin position="281"/>
        <end position="291"/>
    </location>
</feature>
<dbReference type="HOGENOM" id="CLU_031429_0_0_1"/>
<feature type="compositionally biased region" description="Low complexity" evidence="2">
    <location>
        <begin position="245"/>
        <end position="266"/>
    </location>
</feature>
<dbReference type="OMA" id="MAIDICG"/>
<reference evidence="3" key="1">
    <citation type="submission" date="2015-04" db="UniProtKB">
        <authorList>
            <consortium name="EnsemblPlants"/>
        </authorList>
    </citation>
    <scope>IDENTIFICATION</scope>
</reference>
<evidence type="ECO:0008006" key="5">
    <source>
        <dbReference type="Google" id="ProtNLM"/>
    </source>
</evidence>
<evidence type="ECO:0000256" key="2">
    <source>
        <dbReference type="SAM" id="MobiDB-lite"/>
    </source>
</evidence>
<feature type="coiled-coil region" evidence="1">
    <location>
        <begin position="317"/>
        <end position="356"/>
    </location>
</feature>
<keyword evidence="1" id="KW-0175">Coiled coil</keyword>